<dbReference type="InterPro" id="IPR032675">
    <property type="entry name" value="LRR_dom_sf"/>
</dbReference>
<evidence type="ECO:0000256" key="2">
    <source>
        <dbReference type="ARBA" id="ARBA00022737"/>
    </source>
</evidence>
<keyword evidence="1" id="KW-0433">Leucine-rich repeat</keyword>
<organism evidence="9 10">
    <name type="scientific">Vigna unguiculata</name>
    <name type="common">Cowpea</name>
    <dbReference type="NCBI Taxonomy" id="3917"/>
    <lineage>
        <taxon>Eukaryota</taxon>
        <taxon>Viridiplantae</taxon>
        <taxon>Streptophyta</taxon>
        <taxon>Embryophyta</taxon>
        <taxon>Tracheophyta</taxon>
        <taxon>Spermatophyta</taxon>
        <taxon>Magnoliopsida</taxon>
        <taxon>eudicotyledons</taxon>
        <taxon>Gunneridae</taxon>
        <taxon>Pentapetalae</taxon>
        <taxon>rosids</taxon>
        <taxon>fabids</taxon>
        <taxon>Fabales</taxon>
        <taxon>Fabaceae</taxon>
        <taxon>Papilionoideae</taxon>
        <taxon>50 kb inversion clade</taxon>
        <taxon>NPAAA clade</taxon>
        <taxon>indigoferoid/millettioid clade</taxon>
        <taxon>Phaseoleae</taxon>
        <taxon>Vigna</taxon>
    </lineage>
</organism>
<evidence type="ECO:0000313" key="10">
    <source>
        <dbReference type="Proteomes" id="UP000501690"/>
    </source>
</evidence>
<dbReference type="AlphaFoldDB" id="A0A4D6LQA5"/>
<keyword evidence="3" id="KW-0547">Nucleotide-binding</keyword>
<dbReference type="PANTHER" id="PTHR36766:SF40">
    <property type="entry name" value="DISEASE RESISTANCE PROTEIN RGA3"/>
    <property type="match status" value="1"/>
</dbReference>
<protein>
    <submittedName>
        <fullName evidence="9">Maintenance of ploidy protein MOB1</fullName>
    </submittedName>
</protein>
<evidence type="ECO:0000256" key="1">
    <source>
        <dbReference type="ARBA" id="ARBA00022614"/>
    </source>
</evidence>
<dbReference type="InterPro" id="IPR041118">
    <property type="entry name" value="Rx_N"/>
</dbReference>
<dbReference type="Pfam" id="PF25019">
    <property type="entry name" value="LRR_R13L1-DRL21"/>
    <property type="match status" value="1"/>
</dbReference>
<sequence>MAEAILGVVLEKLTSLAVEELRSFMGFNTDLEKLRVMLTSIEAILDDAAEKQFSSQSVKYWLEMLKDASYELNDILDECAELTLEYQGIKCGSYHEVCSCLSYFRPKHAAFHYTIAKRMKSICERLDTIAEERYMFQLTAKPPRSGGVYERLQTTSVIVESRVYGREEDEQNIVDFLMANADDIETDEFSHVTSFKIHNIVHDLLKFAAEEVCCITNDNDVTVPERIRHISEHSWRSTLDSAQFRFESLRTYLLPPQRYKTGQLSPQVLKCYNLRVLQYEPTETLSSSISRLKHLRYLNVSGGDFVTIPKSLCRLWNLQILKLDHCHRLQKLPKNLIGLKALQKLSLNGCSSLSSLPRQMGKLTSLRNLSMYIVCEKKGFLLAELGPLKLKGDLDIKHLEKVRSVEDAKEAKMSEKQLNRLSLSWDNNEATELQENVEEILQVLEPSTNQLASLSVVGYKGACFPQWMSSSFLKYLELEDCKMCSKLPQLGKLRFLKSLSISKMTPVEYLYEEDSYDGEAVFIALEFLFLKELSNLKRLLKREDGENMFPLLNKLEIAECPNLLGLPSLPSIRNLHIQGKCNQHLLTSVKKLSSLQDLWLEDNEELRFFPDGMFQGLTSLKELYFHRLFKLEIFPTKLPDSLEKLEFVGCHKFVSAGLHEALQNVTALHSLKFEHLPNLASLPDCFQKLALLRELALYNCSKLKCLPASLKFCALKRLDIQGCPELEKRCQEYTGEDWPIISTIPNIRVIPMRR</sequence>
<dbReference type="CDD" id="cd14798">
    <property type="entry name" value="RX-CC_like"/>
    <property type="match status" value="1"/>
</dbReference>
<evidence type="ECO:0000256" key="3">
    <source>
        <dbReference type="ARBA" id="ARBA00022741"/>
    </source>
</evidence>
<evidence type="ECO:0000256" key="4">
    <source>
        <dbReference type="ARBA" id="ARBA00022821"/>
    </source>
</evidence>
<dbReference type="SMART" id="SM00369">
    <property type="entry name" value="LRR_TYP"/>
    <property type="match status" value="3"/>
</dbReference>
<dbReference type="Pfam" id="PF18052">
    <property type="entry name" value="Rx_N"/>
    <property type="match status" value="1"/>
</dbReference>
<dbReference type="Gene3D" id="3.80.10.10">
    <property type="entry name" value="Ribonuclease Inhibitor"/>
    <property type="match status" value="3"/>
</dbReference>
<dbReference type="SUPFAM" id="SSF52058">
    <property type="entry name" value="L domain-like"/>
    <property type="match status" value="1"/>
</dbReference>
<feature type="domain" description="R13L1/DRL21-like LRR repeat region" evidence="8">
    <location>
        <begin position="382"/>
        <end position="504"/>
    </location>
</feature>
<gene>
    <name evidence="9" type="ORF">DEO72_LG4g1535</name>
</gene>
<dbReference type="InterPro" id="IPR056789">
    <property type="entry name" value="LRR_R13L1-DRL21"/>
</dbReference>
<feature type="coiled-coil region" evidence="6">
    <location>
        <begin position="31"/>
        <end position="85"/>
    </location>
</feature>
<evidence type="ECO:0000313" key="9">
    <source>
        <dbReference type="EMBL" id="QCD90578.1"/>
    </source>
</evidence>
<keyword evidence="10" id="KW-1185">Reference proteome</keyword>
<keyword evidence="2" id="KW-0677">Repeat</keyword>
<dbReference type="Gene3D" id="1.20.5.4130">
    <property type="match status" value="1"/>
</dbReference>
<dbReference type="GO" id="GO:0005524">
    <property type="term" value="F:ATP binding"/>
    <property type="evidence" value="ECO:0007669"/>
    <property type="project" value="UniProtKB-KW"/>
</dbReference>
<dbReference type="GO" id="GO:0006952">
    <property type="term" value="P:defense response"/>
    <property type="evidence" value="ECO:0007669"/>
    <property type="project" value="UniProtKB-KW"/>
</dbReference>
<evidence type="ECO:0000259" key="7">
    <source>
        <dbReference type="Pfam" id="PF18052"/>
    </source>
</evidence>
<dbReference type="InterPro" id="IPR003591">
    <property type="entry name" value="Leu-rich_rpt_typical-subtyp"/>
</dbReference>
<evidence type="ECO:0000256" key="5">
    <source>
        <dbReference type="ARBA" id="ARBA00022840"/>
    </source>
</evidence>
<dbReference type="InterPro" id="IPR038005">
    <property type="entry name" value="RX-like_CC"/>
</dbReference>
<dbReference type="PANTHER" id="PTHR36766">
    <property type="entry name" value="PLANT BROAD-SPECTRUM MILDEW RESISTANCE PROTEIN RPW8"/>
    <property type="match status" value="1"/>
</dbReference>
<keyword evidence="4" id="KW-0611">Plant defense</keyword>
<evidence type="ECO:0000256" key="6">
    <source>
        <dbReference type="SAM" id="Coils"/>
    </source>
</evidence>
<name>A0A4D6LQA5_VIGUN</name>
<keyword evidence="6" id="KW-0175">Coiled coil</keyword>
<dbReference type="EMBL" id="CP039348">
    <property type="protein sequence ID" value="QCD90578.1"/>
    <property type="molecule type" value="Genomic_DNA"/>
</dbReference>
<dbReference type="Proteomes" id="UP000501690">
    <property type="component" value="Linkage Group LG4"/>
</dbReference>
<reference evidence="9 10" key="1">
    <citation type="submission" date="2019-04" db="EMBL/GenBank/DDBJ databases">
        <title>An improved genome assembly and genetic linkage map for asparagus bean, Vigna unguiculata ssp. sesquipedialis.</title>
        <authorList>
            <person name="Xia Q."/>
            <person name="Zhang R."/>
            <person name="Dong Y."/>
        </authorList>
    </citation>
    <scope>NUCLEOTIDE SEQUENCE [LARGE SCALE GENOMIC DNA]</scope>
    <source>
        <tissue evidence="9">Leaf</tissue>
    </source>
</reference>
<feature type="domain" description="Disease resistance N-terminal" evidence="7">
    <location>
        <begin position="6"/>
        <end position="80"/>
    </location>
</feature>
<accession>A0A4D6LQA5</accession>
<keyword evidence="5" id="KW-0067">ATP-binding</keyword>
<evidence type="ECO:0000259" key="8">
    <source>
        <dbReference type="Pfam" id="PF25019"/>
    </source>
</evidence>
<proteinExistence type="predicted"/>